<evidence type="ECO:0000313" key="2">
    <source>
        <dbReference type="Proteomes" id="UP000694308"/>
    </source>
</evidence>
<keyword evidence="2" id="KW-1185">Reference proteome</keyword>
<gene>
    <name evidence="1" type="ORF">I6U48_05605</name>
</gene>
<organism evidence="1 2">
    <name type="scientific">Clostridium thailandense</name>
    <dbReference type="NCBI Taxonomy" id="2794346"/>
    <lineage>
        <taxon>Bacteria</taxon>
        <taxon>Bacillati</taxon>
        <taxon>Bacillota</taxon>
        <taxon>Clostridia</taxon>
        <taxon>Eubacteriales</taxon>
        <taxon>Clostridiaceae</taxon>
        <taxon>Clostridium</taxon>
    </lineage>
</organism>
<dbReference type="EMBL" id="JAEEGC010000023">
    <property type="protein sequence ID" value="MBV7272390.1"/>
    <property type="molecule type" value="Genomic_DNA"/>
</dbReference>
<comment type="caution">
    <text evidence="1">The sequence shown here is derived from an EMBL/GenBank/DDBJ whole genome shotgun (WGS) entry which is preliminary data.</text>
</comment>
<dbReference type="AlphaFoldDB" id="A0A949WQ84"/>
<protein>
    <submittedName>
        <fullName evidence="1">Uncharacterized protein</fullName>
    </submittedName>
</protein>
<proteinExistence type="predicted"/>
<sequence>MRKSIIVTFHSGQEELNELITKLVFIKLANGFKLEQFHNNIHTTTNHEEK</sequence>
<name>A0A949WQ84_9CLOT</name>
<dbReference type="Proteomes" id="UP000694308">
    <property type="component" value="Unassembled WGS sequence"/>
</dbReference>
<accession>A0A949WQ84</accession>
<evidence type="ECO:0000313" key="1">
    <source>
        <dbReference type="EMBL" id="MBV7272390.1"/>
    </source>
</evidence>
<reference evidence="1" key="1">
    <citation type="submission" date="2020-12" db="EMBL/GenBank/DDBJ databases">
        <title>Clostridium thailandense sp. nov., a novel acetogenic bacterium isolated from peat land soil in Thailand.</title>
        <authorList>
            <person name="Chaikitkaew S."/>
            <person name="Birkeland N.K."/>
        </authorList>
    </citation>
    <scope>NUCLEOTIDE SEQUENCE</scope>
    <source>
        <strain evidence="1">PL3</strain>
    </source>
</reference>
<dbReference type="RefSeq" id="WP_218319423.1">
    <property type="nucleotide sequence ID" value="NZ_JAEEGC010000023.1"/>
</dbReference>